<dbReference type="Proteomes" id="UP001054837">
    <property type="component" value="Unassembled WGS sequence"/>
</dbReference>
<feature type="region of interest" description="Disordered" evidence="3">
    <location>
        <begin position="599"/>
        <end position="654"/>
    </location>
</feature>
<dbReference type="Gene3D" id="1.20.900.10">
    <property type="entry name" value="Dbl homology (DH) domain"/>
    <property type="match status" value="1"/>
</dbReference>
<dbReference type="SMART" id="SM00325">
    <property type="entry name" value="RhoGEF"/>
    <property type="match status" value="1"/>
</dbReference>
<evidence type="ECO:0000313" key="6">
    <source>
        <dbReference type="EMBL" id="GIY37011.1"/>
    </source>
</evidence>
<dbReference type="PROSITE" id="PS50010">
    <property type="entry name" value="DH_2"/>
    <property type="match status" value="1"/>
</dbReference>
<dbReference type="Pfam" id="PF00621">
    <property type="entry name" value="RhoGEF"/>
    <property type="match status" value="1"/>
</dbReference>
<dbReference type="CDD" id="cd01221">
    <property type="entry name" value="PH_ephexin"/>
    <property type="match status" value="1"/>
</dbReference>
<dbReference type="InterPro" id="IPR000219">
    <property type="entry name" value="DH_dom"/>
</dbReference>
<keyword evidence="1 2" id="KW-0728">SH3 domain</keyword>
<dbReference type="EMBL" id="BPLQ01008396">
    <property type="protein sequence ID" value="GIY37011.1"/>
    <property type="molecule type" value="Genomic_DNA"/>
</dbReference>
<feature type="region of interest" description="Disordered" evidence="3">
    <location>
        <begin position="709"/>
        <end position="798"/>
    </location>
</feature>
<feature type="compositionally biased region" description="Basic residues" evidence="3">
    <location>
        <begin position="281"/>
        <end position="297"/>
    </location>
</feature>
<feature type="compositionally biased region" description="Polar residues" evidence="3">
    <location>
        <begin position="114"/>
        <end position="147"/>
    </location>
</feature>
<dbReference type="PANTHER" id="PTHR12845:SF5">
    <property type="entry name" value="EPHEXIN, ISOFORM D"/>
    <property type="match status" value="1"/>
</dbReference>
<evidence type="ECO:0000259" key="4">
    <source>
        <dbReference type="PROSITE" id="PS50002"/>
    </source>
</evidence>
<feature type="compositionally biased region" description="Basic and acidic residues" evidence="3">
    <location>
        <begin position="311"/>
        <end position="330"/>
    </location>
</feature>
<dbReference type="InterPro" id="IPR047270">
    <property type="entry name" value="PH_ephexin"/>
</dbReference>
<feature type="compositionally biased region" description="Polar residues" evidence="3">
    <location>
        <begin position="780"/>
        <end position="798"/>
    </location>
</feature>
<feature type="compositionally biased region" description="Polar residues" evidence="3">
    <location>
        <begin position="722"/>
        <end position="734"/>
    </location>
</feature>
<feature type="compositionally biased region" description="Basic and acidic residues" evidence="3">
    <location>
        <begin position="99"/>
        <end position="113"/>
    </location>
</feature>
<dbReference type="InterPro" id="IPR035899">
    <property type="entry name" value="DBL_dom_sf"/>
</dbReference>
<feature type="region of interest" description="Disordered" evidence="3">
    <location>
        <begin position="206"/>
        <end position="330"/>
    </location>
</feature>
<feature type="region of interest" description="Disordered" evidence="3">
    <location>
        <begin position="1"/>
        <end position="28"/>
    </location>
</feature>
<feature type="compositionally biased region" description="Polar residues" evidence="3">
    <location>
        <begin position="742"/>
        <end position="767"/>
    </location>
</feature>
<name>A0AAV4SV35_9ARAC</name>
<dbReference type="InterPro" id="IPR036028">
    <property type="entry name" value="SH3-like_dom_sf"/>
</dbReference>
<dbReference type="PROSITE" id="PS50002">
    <property type="entry name" value="SH3"/>
    <property type="match status" value="1"/>
</dbReference>
<feature type="compositionally biased region" description="Basic and acidic residues" evidence="3">
    <location>
        <begin position="148"/>
        <end position="159"/>
    </location>
</feature>
<dbReference type="PANTHER" id="PTHR12845">
    <property type="entry name" value="GUANINE NUCLEOTIDE EXCHANGE FACTOR"/>
    <property type="match status" value="1"/>
</dbReference>
<keyword evidence="7" id="KW-1185">Reference proteome</keyword>
<protein>
    <submittedName>
        <fullName evidence="6">Rho guanine nucleotide exchange factor 26</fullName>
    </submittedName>
</protein>
<organism evidence="6 7">
    <name type="scientific">Caerostris darwini</name>
    <dbReference type="NCBI Taxonomy" id="1538125"/>
    <lineage>
        <taxon>Eukaryota</taxon>
        <taxon>Metazoa</taxon>
        <taxon>Ecdysozoa</taxon>
        <taxon>Arthropoda</taxon>
        <taxon>Chelicerata</taxon>
        <taxon>Arachnida</taxon>
        <taxon>Araneae</taxon>
        <taxon>Araneomorphae</taxon>
        <taxon>Entelegynae</taxon>
        <taxon>Araneoidea</taxon>
        <taxon>Araneidae</taxon>
        <taxon>Caerostris</taxon>
    </lineage>
</organism>
<proteinExistence type="predicted"/>
<evidence type="ECO:0000256" key="3">
    <source>
        <dbReference type="SAM" id="MobiDB-lite"/>
    </source>
</evidence>
<comment type="caution">
    <text evidence="6">The sequence shown here is derived from an EMBL/GenBank/DDBJ whole genome shotgun (WGS) entry which is preliminary data.</text>
</comment>
<dbReference type="SMART" id="SM00326">
    <property type="entry name" value="SH3"/>
    <property type="match status" value="1"/>
</dbReference>
<feature type="domain" description="DH" evidence="5">
    <location>
        <begin position="943"/>
        <end position="1134"/>
    </location>
</feature>
<feature type="region of interest" description="Disordered" evidence="3">
    <location>
        <begin position="93"/>
        <end position="186"/>
    </location>
</feature>
<feature type="compositionally biased region" description="Low complexity" evidence="3">
    <location>
        <begin position="236"/>
        <end position="245"/>
    </location>
</feature>
<evidence type="ECO:0000256" key="1">
    <source>
        <dbReference type="ARBA" id="ARBA00022443"/>
    </source>
</evidence>
<feature type="region of interest" description="Disordered" evidence="3">
    <location>
        <begin position="40"/>
        <end position="63"/>
    </location>
</feature>
<accession>A0AAV4SV35</accession>
<feature type="compositionally biased region" description="Polar residues" evidence="3">
    <location>
        <begin position="607"/>
        <end position="627"/>
    </location>
</feature>
<evidence type="ECO:0000313" key="7">
    <source>
        <dbReference type="Proteomes" id="UP001054837"/>
    </source>
</evidence>
<sequence>MPMCTLFSDPKKRSDPFQRRKVGSIRDNPKLLKIRQQFENACQDSTKPANNNTGVTGGSAPSSVNLSANNKFVLNQLIKISSRFSDKTESFLQSQVDSSKNRRNSEGDLKDKSFSTASYENSPINSVSGRGSNGRLSITSSVTSISPKSERLPSPRSNHEGMVSPNRKSEPQNSSSSEEDSSVSSALRCFRSPAVDESANRFFRSLNETAPPIPRRGISPAVQKPFAHSGKKSDQDSSSSGKNNSVKNAIQLYEGMSSEDLKKCKSSKTSLRREDSTSRRSFLHRRNSRRSSLRKPRLSSEKDNPPPASPAKKEVVPKDDSAVLSDGEDRNQSIYQTLSSTVNISNAPVDTYDRLDRLHDVVNRIHKGRPSSCAACKAIPASVLQLRSDENTFMQIKCNESGPHHHPPCICFACQHSIFSCSQESKQPSETEESEDSLYYNVCCLDSPNRESWRQSRRRPVCEQNGRLCIVNCDMEKCTSNCKNTENPSEYYSNLSECHSSPPLPAKKDSSKQLSGDSCDSDEGWVDITDSEDEKFSLAGKRNVGTNCESIYGNTLPPNIMQNAVYDIDHLVVKCTNLSLSNAISTEHLYESITDIEAGEEEESTIKEQTPNSSNNSTADSVRSDQTTENELDSGEWSNESTSPILDELPDKDNLEQKSLTLNQYRFNVNSENQETEKKTFMKSVLGKKGVNPKKKRMSHFFVPWMGSSSDCDSKSHKTRLQKQASHSQLTSPKSPFKSKRSQSIPSVSSPKMTISCTKSTMSSSNLPEACYTKDESSEDTSLLSPDTPPSICSRNSDASSAYLRSDQLATTDMTKSKMCVPTEAAVDVNIERVHKRSLSGNSDHSYIMFEPVKEEDVPLYQFYERNIKERISFCRSPKSLSPVMWCGIPESAYANDSGSRPSQLSVVEQLSPDAQDLKMLWCELPEVKESGILERISAQELKLQEAIFDFIQSQASYIRSLKVLYENFIKIPEFSDFESSSCVLSKHEHDVLFSDIVQIKAVSKSLMSEIATRWKDGILIPDICDIIHRHAVLPTFLEYVKYCKNRVYQERTLKELKETRLCFLEVLRKLESNPVCQGLSLESFLFLPMQHIARLPLLLDNIFRWLVPDSPSYGICKSALEAIHKVFVECNEEARKMERLEEMFVLQRQLEFKDCKVIPLISASRWLLKKGELLKLEFDKKTFGRSNRCLRIPIYLFLFNDMLIISKKRSEGNYSVVDYCLRDKVQAKVVNSKDLQQPVVVPNTCRYLLYLTLLNNHQGNTVDMILNCALLSERTRWIEAIDNVPQNTPCEVWEYDCPQVQCVRSYIAQQPDELSLQESDVVTIHRKMNDGWYEGRRLRDGLQGWFPASYTMDIPCSRARASNLKQCYRLLMLSQTK</sequence>
<evidence type="ECO:0000256" key="2">
    <source>
        <dbReference type="PROSITE-ProRule" id="PRU00192"/>
    </source>
</evidence>
<reference evidence="6 7" key="1">
    <citation type="submission" date="2021-06" db="EMBL/GenBank/DDBJ databases">
        <title>Caerostris darwini draft genome.</title>
        <authorList>
            <person name="Kono N."/>
            <person name="Arakawa K."/>
        </authorList>
    </citation>
    <scope>NUCLEOTIDE SEQUENCE [LARGE SCALE GENOMIC DNA]</scope>
</reference>
<dbReference type="SUPFAM" id="SSF48065">
    <property type="entry name" value="DBL homology domain (DH-domain)"/>
    <property type="match status" value="1"/>
</dbReference>
<dbReference type="InterPro" id="IPR001452">
    <property type="entry name" value="SH3_domain"/>
</dbReference>
<dbReference type="GO" id="GO:0005085">
    <property type="term" value="F:guanyl-nucleotide exchange factor activity"/>
    <property type="evidence" value="ECO:0007669"/>
    <property type="project" value="InterPro"/>
</dbReference>
<dbReference type="Gene3D" id="2.30.30.40">
    <property type="entry name" value="SH3 Domains"/>
    <property type="match status" value="1"/>
</dbReference>
<dbReference type="SUPFAM" id="SSF50729">
    <property type="entry name" value="PH domain-like"/>
    <property type="match status" value="1"/>
</dbReference>
<dbReference type="SUPFAM" id="SSF50044">
    <property type="entry name" value="SH3-domain"/>
    <property type="match status" value="1"/>
</dbReference>
<dbReference type="InterPro" id="IPR011993">
    <property type="entry name" value="PH-like_dom_sf"/>
</dbReference>
<dbReference type="Gene3D" id="2.30.29.30">
    <property type="entry name" value="Pleckstrin-homology domain (PH domain)/Phosphotyrosine-binding domain (PTB)"/>
    <property type="match status" value="1"/>
</dbReference>
<evidence type="ECO:0000259" key="5">
    <source>
        <dbReference type="PROSITE" id="PS50010"/>
    </source>
</evidence>
<feature type="domain" description="SH3" evidence="4">
    <location>
        <begin position="1296"/>
        <end position="1357"/>
    </location>
</feature>
<dbReference type="CDD" id="cd00160">
    <property type="entry name" value="RhoGEF"/>
    <property type="match status" value="1"/>
</dbReference>
<feature type="compositionally biased region" description="Basic and acidic residues" evidence="3">
    <location>
        <begin position="9"/>
        <end position="18"/>
    </location>
</feature>
<gene>
    <name evidence="6" type="primary">ARHGEF26</name>
    <name evidence="6" type="ORF">CDAR_306301</name>
</gene>
<dbReference type="InterPro" id="IPR047271">
    <property type="entry name" value="Ephexin-like"/>
</dbReference>
<dbReference type="Pfam" id="PF00018">
    <property type="entry name" value="SH3_1"/>
    <property type="match status" value="1"/>
</dbReference>
<dbReference type="CDD" id="cd11793">
    <property type="entry name" value="SH3_ephexin1_like"/>
    <property type="match status" value="1"/>
</dbReference>